<reference evidence="2 3" key="1">
    <citation type="journal article" date="2024" name="IMA Fungus">
        <title>Apiospora arundinis, a panoply of carbohydrate-active enzymes and secondary metabolites.</title>
        <authorList>
            <person name="Sorensen T."/>
            <person name="Petersen C."/>
            <person name="Muurmann A.T."/>
            <person name="Christiansen J.V."/>
            <person name="Brundto M.L."/>
            <person name="Overgaard C.K."/>
            <person name="Boysen A.T."/>
            <person name="Wollenberg R.D."/>
            <person name="Larsen T.O."/>
            <person name="Sorensen J.L."/>
            <person name="Nielsen K.L."/>
            <person name="Sondergaard T.E."/>
        </authorList>
    </citation>
    <scope>NUCLEOTIDE SEQUENCE [LARGE SCALE GENOMIC DNA]</scope>
    <source>
        <strain evidence="2 3">AAU 773</strain>
    </source>
</reference>
<evidence type="ECO:0000313" key="3">
    <source>
        <dbReference type="Proteomes" id="UP001390339"/>
    </source>
</evidence>
<sequence length="87" mass="9320">MKLAVFSTLFAAVLVAAVDPERVPIASDPPDGVDACTRFQDPKCCVELIVCQCYDGNYYYANADNTCTPDVGDKMADDPTGIPGYCC</sequence>
<evidence type="ECO:0000313" key="2">
    <source>
        <dbReference type="EMBL" id="KAK8862628.1"/>
    </source>
</evidence>
<feature type="signal peptide" evidence="1">
    <location>
        <begin position="1"/>
        <end position="17"/>
    </location>
</feature>
<organism evidence="2 3">
    <name type="scientific">Apiospora arundinis</name>
    <dbReference type="NCBI Taxonomy" id="335852"/>
    <lineage>
        <taxon>Eukaryota</taxon>
        <taxon>Fungi</taxon>
        <taxon>Dikarya</taxon>
        <taxon>Ascomycota</taxon>
        <taxon>Pezizomycotina</taxon>
        <taxon>Sordariomycetes</taxon>
        <taxon>Xylariomycetidae</taxon>
        <taxon>Amphisphaeriales</taxon>
        <taxon>Apiosporaceae</taxon>
        <taxon>Apiospora</taxon>
    </lineage>
</organism>
<accession>A0ABR2IHP1</accession>
<dbReference type="Proteomes" id="UP001390339">
    <property type="component" value="Unassembled WGS sequence"/>
</dbReference>
<keyword evidence="1" id="KW-0732">Signal</keyword>
<protein>
    <submittedName>
        <fullName evidence="2">Uncharacterized protein</fullName>
    </submittedName>
</protein>
<gene>
    <name evidence="2" type="ORF">PGQ11_008863</name>
</gene>
<feature type="chain" id="PRO_5046695227" evidence="1">
    <location>
        <begin position="18"/>
        <end position="87"/>
    </location>
</feature>
<keyword evidence="3" id="KW-1185">Reference proteome</keyword>
<evidence type="ECO:0000256" key="1">
    <source>
        <dbReference type="SAM" id="SignalP"/>
    </source>
</evidence>
<proteinExistence type="predicted"/>
<dbReference type="EMBL" id="JAPCWZ010000005">
    <property type="protein sequence ID" value="KAK8862628.1"/>
    <property type="molecule type" value="Genomic_DNA"/>
</dbReference>
<comment type="caution">
    <text evidence="2">The sequence shown here is derived from an EMBL/GenBank/DDBJ whole genome shotgun (WGS) entry which is preliminary data.</text>
</comment>
<name>A0ABR2IHP1_9PEZI</name>